<sequence>MIANEGDTVMKENTAQLLTLIQKSQVKDLSLADSIELRRLSAEFANVCGEIVEKKMDQFYKK</sequence>
<dbReference type="Proteomes" id="UP000249828">
    <property type="component" value="Unassembled WGS sequence"/>
</dbReference>
<evidence type="ECO:0000313" key="1">
    <source>
        <dbReference type="EMBL" id="PZL76211.1"/>
    </source>
</evidence>
<organism evidence="1 2">
    <name type="scientific">Enterococcus plantarum</name>
    <dbReference type="NCBI Taxonomy" id="1077675"/>
    <lineage>
        <taxon>Bacteria</taxon>
        <taxon>Bacillati</taxon>
        <taxon>Bacillota</taxon>
        <taxon>Bacilli</taxon>
        <taxon>Lactobacillales</taxon>
        <taxon>Enterococcaceae</taxon>
        <taxon>Enterococcus</taxon>
    </lineage>
</organism>
<dbReference type="STRING" id="1077675.BCR22_00950"/>
<evidence type="ECO:0000313" key="2">
    <source>
        <dbReference type="Proteomes" id="UP000249828"/>
    </source>
</evidence>
<reference evidence="1 2" key="1">
    <citation type="submission" date="2017-11" db="EMBL/GenBank/DDBJ databases">
        <title>Draft genome sequence of Enterococcus plantarum TRW2 strain isolated from lettuce.</title>
        <authorList>
            <person name="Kim E.B."/>
            <person name="Marco M.L."/>
            <person name="Williams T.R."/>
            <person name="You I.H."/>
        </authorList>
    </citation>
    <scope>NUCLEOTIDE SEQUENCE [LARGE SCALE GENOMIC DNA]</scope>
    <source>
        <strain evidence="1 2">TRW2</strain>
    </source>
</reference>
<gene>
    <name evidence="1" type="ORF">CI088_03480</name>
</gene>
<name>A0A2W3Z8U7_9ENTE</name>
<dbReference type="EMBL" id="PIEU01000035">
    <property type="protein sequence ID" value="PZL76211.1"/>
    <property type="molecule type" value="Genomic_DNA"/>
</dbReference>
<dbReference type="AlphaFoldDB" id="A0A2W3Z8U7"/>
<protein>
    <submittedName>
        <fullName evidence="1">Uncharacterized protein</fullName>
    </submittedName>
</protein>
<accession>A0A2W3Z8U7</accession>
<comment type="caution">
    <text evidence="1">The sequence shown here is derived from an EMBL/GenBank/DDBJ whole genome shotgun (WGS) entry which is preliminary data.</text>
</comment>
<keyword evidence="2" id="KW-1185">Reference proteome</keyword>
<proteinExistence type="predicted"/>
<dbReference type="RefSeq" id="WP_111247205.1">
    <property type="nucleotide sequence ID" value="NZ_JAFLVY010000038.1"/>
</dbReference>